<accession>A0ABR2R271</accession>
<keyword evidence="3" id="KW-1185">Reference proteome</keyword>
<keyword evidence="1" id="KW-1133">Transmembrane helix</keyword>
<name>A0ABR2R271_9ROSI</name>
<organism evidence="2 3">
    <name type="scientific">Hibiscus sabdariffa</name>
    <name type="common">roselle</name>
    <dbReference type="NCBI Taxonomy" id="183260"/>
    <lineage>
        <taxon>Eukaryota</taxon>
        <taxon>Viridiplantae</taxon>
        <taxon>Streptophyta</taxon>
        <taxon>Embryophyta</taxon>
        <taxon>Tracheophyta</taxon>
        <taxon>Spermatophyta</taxon>
        <taxon>Magnoliopsida</taxon>
        <taxon>eudicotyledons</taxon>
        <taxon>Gunneridae</taxon>
        <taxon>Pentapetalae</taxon>
        <taxon>rosids</taxon>
        <taxon>malvids</taxon>
        <taxon>Malvales</taxon>
        <taxon>Malvaceae</taxon>
        <taxon>Malvoideae</taxon>
        <taxon>Hibiscus</taxon>
    </lineage>
</organism>
<feature type="transmembrane region" description="Helical" evidence="1">
    <location>
        <begin position="95"/>
        <end position="116"/>
    </location>
</feature>
<gene>
    <name evidence="2" type="ORF">V6N11_019366</name>
</gene>
<evidence type="ECO:0000313" key="3">
    <source>
        <dbReference type="Proteomes" id="UP001396334"/>
    </source>
</evidence>
<feature type="transmembrane region" description="Helical" evidence="1">
    <location>
        <begin position="61"/>
        <end position="83"/>
    </location>
</feature>
<dbReference type="Proteomes" id="UP001396334">
    <property type="component" value="Unassembled WGS sequence"/>
</dbReference>
<comment type="caution">
    <text evidence="2">The sequence shown here is derived from an EMBL/GenBank/DDBJ whole genome shotgun (WGS) entry which is preliminary data.</text>
</comment>
<sequence>MPGFQPLLVVLQLALETERHSNISIEVEYVPHLVGKEVLDLQTRSCGNIGRDGQHLRKVHGILNIIGWGTSLPIGVIVARMIYITPESCQTSAALSSITRLLTTLGCFVCISMLVWREGLQLKYTRQVDKKVLMFFKSAP</sequence>
<reference evidence="2 3" key="1">
    <citation type="journal article" date="2024" name="G3 (Bethesda)">
        <title>Genome assembly of Hibiscus sabdariffa L. provides insights into metabolisms of medicinal natural products.</title>
        <authorList>
            <person name="Kim T."/>
        </authorList>
    </citation>
    <scope>NUCLEOTIDE SEQUENCE [LARGE SCALE GENOMIC DNA]</scope>
    <source>
        <strain evidence="2">TK-2024</strain>
        <tissue evidence="2">Old leaves</tissue>
    </source>
</reference>
<evidence type="ECO:0000256" key="1">
    <source>
        <dbReference type="SAM" id="Phobius"/>
    </source>
</evidence>
<keyword evidence="1" id="KW-0472">Membrane</keyword>
<evidence type="ECO:0000313" key="2">
    <source>
        <dbReference type="EMBL" id="KAK9007038.1"/>
    </source>
</evidence>
<protein>
    <submittedName>
        <fullName evidence="2">Uncharacterized protein</fullName>
    </submittedName>
</protein>
<keyword evidence="1" id="KW-0812">Transmembrane</keyword>
<proteinExistence type="predicted"/>
<dbReference type="EMBL" id="JBBPBN010000028">
    <property type="protein sequence ID" value="KAK9007038.1"/>
    <property type="molecule type" value="Genomic_DNA"/>
</dbReference>